<organism evidence="1">
    <name type="scientific">Microcystis aeruginosa (strain PCC 7806)</name>
    <dbReference type="NCBI Taxonomy" id="267872"/>
    <lineage>
        <taxon>Bacteria</taxon>
        <taxon>Bacillati</taxon>
        <taxon>Cyanobacteriota</taxon>
        <taxon>Cyanophyceae</taxon>
        <taxon>Oscillatoriophycideae</taxon>
        <taxon>Chroococcales</taxon>
        <taxon>Microcystaceae</taxon>
        <taxon>Microcystis</taxon>
    </lineage>
</organism>
<evidence type="ECO:0000313" key="1">
    <source>
        <dbReference type="EMBL" id="CAO91186.1"/>
    </source>
</evidence>
<protein>
    <submittedName>
        <fullName evidence="1">Uncharacterized protein</fullName>
    </submittedName>
</protein>
<gene>
    <name evidence="1" type="ORF">IPF_1823</name>
</gene>
<dbReference type="AlphaFoldDB" id="A8YLW7"/>
<reference evidence="1" key="1">
    <citation type="submission" date="2007-08" db="EMBL/GenBank/DDBJ databases">
        <authorList>
            <person name="Frangeul L."/>
        </authorList>
    </citation>
    <scope>NUCLEOTIDE SEQUENCE</scope>
    <source>
        <strain evidence="1">PCC 7806</strain>
    </source>
</reference>
<dbReference type="EMBL" id="AM778957">
    <property type="protein sequence ID" value="CAO91186.1"/>
    <property type="molecule type" value="Genomic_DNA"/>
</dbReference>
<sequence>MLFYSIDRVPSPVICILSRRITMSIDDPRQVRFLIEKMEASLPIPVRATPETLKLAETKGERYKPDHQFSIDKIFYMGDEGGIICSLKNESGKQTSLVCSLTHLRIDNSHPLAADIQSYQKKRSMRIALQDGKTGKALRIAKQNRPNKGFGK</sequence>
<proteinExistence type="predicted"/>
<accession>A8YLW7</accession>
<name>A8YLW7_MICA7</name>